<evidence type="ECO:0000256" key="1">
    <source>
        <dbReference type="ARBA" id="ARBA00023013"/>
    </source>
</evidence>
<dbReference type="GO" id="GO:0032875">
    <property type="term" value="P:regulation of DNA endoreduplication"/>
    <property type="evidence" value="ECO:0007669"/>
    <property type="project" value="InterPro"/>
</dbReference>
<reference evidence="4 5" key="1">
    <citation type="journal article" date="2019" name="Genome Biol. Evol.">
        <title>Insights into the evolution of the New World diploid cottons (Gossypium, subgenus Houzingenia) based on genome sequencing.</title>
        <authorList>
            <person name="Grover C.E."/>
            <person name="Arick M.A. 2nd"/>
            <person name="Thrash A."/>
            <person name="Conover J.L."/>
            <person name="Sanders W.S."/>
            <person name="Peterson D.G."/>
            <person name="Frelichowski J.E."/>
            <person name="Scheffler J.A."/>
            <person name="Scheffler B.E."/>
            <person name="Wendel J.F."/>
        </authorList>
    </citation>
    <scope>NUCLEOTIDE SEQUENCE [LARGE SCALE GENOMIC DNA]</scope>
    <source>
        <strain evidence="4">1</strain>
        <tissue evidence="4">Leaf</tissue>
    </source>
</reference>
<evidence type="ECO:0000256" key="2">
    <source>
        <dbReference type="ARBA" id="ARBA00023306"/>
    </source>
</evidence>
<keyword evidence="5" id="KW-1185">Reference proteome</keyword>
<dbReference type="PANTHER" id="PTHR33142">
    <property type="entry name" value="CYCLIN-DEPENDENT PROTEIN KINASE INHIBITOR SMR13"/>
    <property type="match status" value="1"/>
</dbReference>
<dbReference type="PANTHER" id="PTHR33142:SF15">
    <property type="entry name" value="CYCLIN-DEPENDENT PROTEIN KINASE INHIBITOR SMR4"/>
    <property type="match status" value="1"/>
</dbReference>
<evidence type="ECO:0000313" key="5">
    <source>
        <dbReference type="Proteomes" id="UP000593576"/>
    </source>
</evidence>
<proteinExistence type="predicted"/>
<organism evidence="4 5">
    <name type="scientific">Gossypium schwendimanii</name>
    <name type="common">Cotton</name>
    <dbReference type="NCBI Taxonomy" id="34291"/>
    <lineage>
        <taxon>Eukaryota</taxon>
        <taxon>Viridiplantae</taxon>
        <taxon>Streptophyta</taxon>
        <taxon>Embryophyta</taxon>
        <taxon>Tracheophyta</taxon>
        <taxon>Spermatophyta</taxon>
        <taxon>Magnoliopsida</taxon>
        <taxon>eudicotyledons</taxon>
        <taxon>Gunneridae</taxon>
        <taxon>Pentapetalae</taxon>
        <taxon>rosids</taxon>
        <taxon>malvids</taxon>
        <taxon>Malvales</taxon>
        <taxon>Malvaceae</taxon>
        <taxon>Malvoideae</taxon>
        <taxon>Gossypium</taxon>
    </lineage>
</organism>
<keyword evidence="1" id="KW-0649">Protein kinase inhibitor</keyword>
<dbReference type="AlphaFoldDB" id="A0A7J9MQ19"/>
<feature type="region of interest" description="Disordered" evidence="3">
    <location>
        <begin position="1"/>
        <end position="49"/>
    </location>
</feature>
<protein>
    <submittedName>
        <fullName evidence="4">Uncharacterized protein</fullName>
    </submittedName>
</protein>
<evidence type="ECO:0000256" key="3">
    <source>
        <dbReference type="SAM" id="MobiDB-lite"/>
    </source>
</evidence>
<dbReference type="GO" id="GO:0005634">
    <property type="term" value="C:nucleus"/>
    <property type="evidence" value="ECO:0007669"/>
    <property type="project" value="TreeGrafter"/>
</dbReference>
<dbReference type="EMBL" id="JABFAF010000012">
    <property type="protein sequence ID" value="MBA0872469.1"/>
    <property type="molecule type" value="Genomic_DNA"/>
</dbReference>
<gene>
    <name evidence="4" type="ORF">Goshw_014515</name>
</gene>
<sequence length="107" mass="12073">MESCGSIEEGCTTPKHLMPEAFQCPPPPRKKSRGESKREPPKNGYFQPPDLDSLFTMNSILNRLWIVGILEGISLFTHLKFLSKLVAFHRQQLRGPGFAARQTHPAK</sequence>
<dbReference type="OrthoDB" id="650965at2759"/>
<dbReference type="InterPro" id="IPR040389">
    <property type="entry name" value="SMR"/>
</dbReference>
<accession>A0A7J9MQ19</accession>
<evidence type="ECO:0000313" key="4">
    <source>
        <dbReference type="EMBL" id="MBA0872469.1"/>
    </source>
</evidence>
<dbReference type="Proteomes" id="UP000593576">
    <property type="component" value="Unassembled WGS sequence"/>
</dbReference>
<name>A0A7J9MQ19_GOSSC</name>
<keyword evidence="2" id="KW-0131">Cell cycle</keyword>
<comment type="caution">
    <text evidence="4">The sequence shown here is derived from an EMBL/GenBank/DDBJ whole genome shotgun (WGS) entry which is preliminary data.</text>
</comment>
<dbReference type="GO" id="GO:0004860">
    <property type="term" value="F:protein kinase inhibitor activity"/>
    <property type="evidence" value="ECO:0007669"/>
    <property type="project" value="UniProtKB-KW"/>
</dbReference>